<proteinExistence type="predicted"/>
<keyword evidence="2" id="KW-0472">Membrane</keyword>
<gene>
    <name evidence="3" type="ORF">M8445_04250</name>
</gene>
<feature type="transmembrane region" description="Helical" evidence="2">
    <location>
        <begin position="45"/>
        <end position="66"/>
    </location>
</feature>
<feature type="region of interest" description="Disordered" evidence="1">
    <location>
        <begin position="121"/>
        <end position="142"/>
    </location>
</feature>
<organism evidence="3 4">
    <name type="scientific">Deinococcus aquaticus</name>
    <dbReference type="NCBI Taxonomy" id="328692"/>
    <lineage>
        <taxon>Bacteria</taxon>
        <taxon>Thermotogati</taxon>
        <taxon>Deinococcota</taxon>
        <taxon>Deinococci</taxon>
        <taxon>Deinococcales</taxon>
        <taxon>Deinococcaceae</taxon>
        <taxon>Deinococcus</taxon>
    </lineage>
</organism>
<dbReference type="RefSeq" id="WP_273989926.1">
    <property type="nucleotide sequence ID" value="NZ_BAABQT010000014.1"/>
</dbReference>
<dbReference type="Proteomes" id="UP001217044">
    <property type="component" value="Chromosome"/>
</dbReference>
<evidence type="ECO:0000256" key="2">
    <source>
        <dbReference type="SAM" id="Phobius"/>
    </source>
</evidence>
<accession>A0ABY7V2T5</accession>
<evidence type="ECO:0000313" key="3">
    <source>
        <dbReference type="EMBL" id="WDA59430.1"/>
    </source>
</evidence>
<keyword evidence="4" id="KW-1185">Reference proteome</keyword>
<evidence type="ECO:0000256" key="1">
    <source>
        <dbReference type="SAM" id="MobiDB-lite"/>
    </source>
</evidence>
<feature type="transmembrane region" description="Helical" evidence="2">
    <location>
        <begin position="86"/>
        <end position="105"/>
    </location>
</feature>
<protein>
    <submittedName>
        <fullName evidence="3">Uncharacterized protein</fullName>
    </submittedName>
</protein>
<dbReference type="EMBL" id="CP115165">
    <property type="protein sequence ID" value="WDA59430.1"/>
    <property type="molecule type" value="Genomic_DNA"/>
</dbReference>
<name>A0ABY7V2T5_9DEIO</name>
<sequence length="142" mass="15000">MNDRPSGCGPTFLLTCVLGLLSVYALGTFVSAGMSASFITPQERVLGELGGALFCLCVILLAALWSAHFVLRGQWPHLPVARWRRVALWVAGGLLLTAAGFYVAFEVRLRQVTLATPVGDPGEAAAGGRQVRPSLTGRPAPP</sequence>
<evidence type="ECO:0000313" key="4">
    <source>
        <dbReference type="Proteomes" id="UP001217044"/>
    </source>
</evidence>
<feature type="transmembrane region" description="Helical" evidence="2">
    <location>
        <begin position="12"/>
        <end position="33"/>
    </location>
</feature>
<keyword evidence="2" id="KW-0812">Transmembrane</keyword>
<reference evidence="3 4" key="1">
    <citation type="submission" date="2022-12" db="EMBL/GenBank/DDBJ databases">
        <title>Genome Sequence of Deinococcus aquaticus Type Strain PB314.</title>
        <authorList>
            <person name="Albert C."/>
            <person name="Hill J."/>
            <person name="Boren L."/>
            <person name="Scholz-Ng S."/>
            <person name="Fatema N."/>
            <person name="Grosso R."/>
            <person name="Soboslay E."/>
            <person name="Tuohy J."/>
        </authorList>
    </citation>
    <scope>NUCLEOTIDE SEQUENCE [LARGE SCALE GENOMIC DNA]</scope>
    <source>
        <strain evidence="3 4">PB-314</strain>
    </source>
</reference>
<keyword evidence="2" id="KW-1133">Transmembrane helix</keyword>